<gene>
    <name evidence="4" type="ORF">A1Q1_05318</name>
</gene>
<name>J6ETM6_TRIAS</name>
<dbReference type="GO" id="GO:0051879">
    <property type="term" value="F:Hsp90 protein binding"/>
    <property type="evidence" value="ECO:0007669"/>
    <property type="project" value="TreeGrafter"/>
</dbReference>
<evidence type="ECO:0000256" key="1">
    <source>
        <dbReference type="ARBA" id="ARBA00004496"/>
    </source>
</evidence>
<evidence type="ECO:0000313" key="5">
    <source>
        <dbReference type="Proteomes" id="UP000002748"/>
    </source>
</evidence>
<evidence type="ECO:0000256" key="3">
    <source>
        <dbReference type="SAM" id="MobiDB-lite"/>
    </source>
</evidence>
<dbReference type="GO" id="GO:0005737">
    <property type="term" value="C:cytoplasm"/>
    <property type="evidence" value="ECO:0007669"/>
    <property type="project" value="UniProtKB-SubCell"/>
</dbReference>
<evidence type="ECO:0008006" key="6">
    <source>
        <dbReference type="Google" id="ProtNLM"/>
    </source>
</evidence>
<organism evidence="4 5">
    <name type="scientific">Trichosporon asahii var. asahii (strain ATCC 90039 / CBS 2479 / JCM 2466 / KCTC 7840 / NBRC 103889/ NCYC 2677 / UAMH 7654)</name>
    <name type="common">Yeast</name>
    <dbReference type="NCBI Taxonomy" id="1186058"/>
    <lineage>
        <taxon>Eukaryota</taxon>
        <taxon>Fungi</taxon>
        <taxon>Dikarya</taxon>
        <taxon>Basidiomycota</taxon>
        <taxon>Agaricomycotina</taxon>
        <taxon>Tremellomycetes</taxon>
        <taxon>Trichosporonales</taxon>
        <taxon>Trichosporonaceae</taxon>
        <taxon>Trichosporon</taxon>
    </lineage>
</organism>
<dbReference type="VEuPathDB" id="FungiDB:A1Q1_05318"/>
<protein>
    <recommendedName>
        <fullName evidence="6">UNC-45/Cro1/She4 central domain-containing protein</fullName>
    </recommendedName>
</protein>
<reference evidence="4 5" key="1">
    <citation type="journal article" date="2012" name="Eukaryot. Cell">
        <title>Draft genome sequence of CBS 2479, the standard type strain of Trichosporon asahii.</title>
        <authorList>
            <person name="Yang R.Y."/>
            <person name="Li H.T."/>
            <person name="Zhu H."/>
            <person name="Zhou G.P."/>
            <person name="Wang M."/>
            <person name="Wang L."/>
        </authorList>
    </citation>
    <scope>NUCLEOTIDE SEQUENCE [LARGE SCALE GENOMIC DNA]</scope>
    <source>
        <strain evidence="5">ATCC 90039 / CBS 2479 / JCM 2466 / KCTC 7840 / NCYC 2677 / UAMH 7654</strain>
    </source>
</reference>
<dbReference type="Proteomes" id="UP000002748">
    <property type="component" value="Unassembled WGS sequence"/>
</dbReference>
<dbReference type="AlphaFoldDB" id="J6ETM6"/>
<sequence>MSEADLTALLKELSASNADIKEIVTPTRVGELSVALSPGADRDVSSLGLLALSKIVDLNSSGTEDEKAARLKAVFDPLVSNAIAKNSEDPADLVPSVSLLANLAPLAPAAVVDILKQPLGLTKDEKENDIDPLAILLEFAELPSPLQTALAGLFAALAGTKQGRALVRSRALGWVEAAADAGGNAEGDAQVLCAVTLSKLGRGEAVPGEPEEERLAREQQAEEGEERYAKQLAAHIKTASPNSPALLSTLEGLSVLTTRPAVRDVLCSDPAFLKALLALSPIPHASGGSLPVTPRESMVSLDESAERPVDGALCYGLTTILVNLTARKPVLSAEDAQMDRLRRMALSGKTRDEADPHESEEAVKKRVDALVSAGVIPAMSGLVRAGSLRVKTGLGQLSLGIVDDRSHRASFVRDGGFRVLSHVIRDLTAKDTSKEALPALQALAKMVISVPPQLLFPAPSEVNALNALRPLELLLCHSGSNLLQKFESLMALTNLASVNPEFGDRIVTAELPAPENALRGAGSGSKSKVVDVVETLMLDDNTLVQRAATELVCNLVNCEKGFMLFSGETVSGGEPANPRSAARLGILLLMTDADDMATRQAASGALASLTDSGAACHSLFAGGGISTSTKRDVWDRVGELFAPGGAQADDDGERIEPISSEPPDIGLAHRGAVILANLTRYLASEEGESERKEQTMKMKEARVEEKLGRGAKALMGGGPETKPALEAVLDALKGMRALDVLVAEGK</sequence>
<dbReference type="RefSeq" id="XP_014177525.1">
    <property type="nucleotide sequence ID" value="XM_014322050.1"/>
</dbReference>
<dbReference type="HOGENOM" id="CLU_016305_1_0_1"/>
<comment type="caution">
    <text evidence="4">The sequence shown here is derived from an EMBL/GenBank/DDBJ whole genome shotgun (WGS) entry which is preliminary data.</text>
</comment>
<dbReference type="InterPro" id="IPR016024">
    <property type="entry name" value="ARM-type_fold"/>
</dbReference>
<comment type="subcellular location">
    <subcellularLocation>
        <location evidence="1">Cytoplasm</location>
    </subcellularLocation>
</comment>
<keyword evidence="2" id="KW-0963">Cytoplasm</keyword>
<dbReference type="InterPro" id="IPR011989">
    <property type="entry name" value="ARM-like"/>
</dbReference>
<dbReference type="KEGG" id="tasa:A1Q1_05318"/>
<dbReference type="OrthoDB" id="199930at2759"/>
<dbReference type="SUPFAM" id="SSF48371">
    <property type="entry name" value="ARM repeat"/>
    <property type="match status" value="1"/>
</dbReference>
<dbReference type="PANTHER" id="PTHR45994:SF1">
    <property type="entry name" value="FI21225P1"/>
    <property type="match status" value="1"/>
</dbReference>
<dbReference type="Gene3D" id="1.25.10.10">
    <property type="entry name" value="Leucine-rich Repeat Variant"/>
    <property type="match status" value="1"/>
</dbReference>
<evidence type="ECO:0000313" key="4">
    <source>
        <dbReference type="EMBL" id="EJT46107.1"/>
    </source>
</evidence>
<dbReference type="GeneID" id="25988830"/>
<dbReference type="EMBL" id="ALBS01000304">
    <property type="protein sequence ID" value="EJT46107.1"/>
    <property type="molecule type" value="Genomic_DNA"/>
</dbReference>
<evidence type="ECO:0000256" key="2">
    <source>
        <dbReference type="ARBA" id="ARBA00022490"/>
    </source>
</evidence>
<dbReference type="PANTHER" id="PTHR45994">
    <property type="entry name" value="FI21225P1"/>
    <property type="match status" value="1"/>
</dbReference>
<feature type="region of interest" description="Disordered" evidence="3">
    <location>
        <begin position="203"/>
        <end position="226"/>
    </location>
</feature>
<proteinExistence type="predicted"/>
<accession>J6ETM6</accession>